<dbReference type="Proteomes" id="UP000244908">
    <property type="component" value="Chromosome"/>
</dbReference>
<gene>
    <name evidence="1" type="ORF">HYN51_13270</name>
</gene>
<dbReference type="OrthoDB" id="6860016at2"/>
<dbReference type="Gene3D" id="2.60.200.60">
    <property type="match status" value="1"/>
</dbReference>
<keyword evidence="2" id="KW-1185">Reference proteome</keyword>
<accession>A0A2Y9U0G8</accession>
<reference evidence="1 2" key="1">
    <citation type="journal article" date="2019" name="Int. J. Syst. Evol. Microbiol.">
        <title>Limnobaculum parvum gen. nov., sp. nov., isolated from a freshwater lake.</title>
        <authorList>
            <person name="Baek C."/>
            <person name="Shin S.K."/>
            <person name="Yi H."/>
        </authorList>
    </citation>
    <scope>NUCLEOTIDE SEQUENCE [LARGE SCALE GENOMIC DNA]</scope>
    <source>
        <strain evidence="1 2">HYN0051</strain>
    </source>
</reference>
<dbReference type="EMBL" id="CP029185">
    <property type="protein sequence ID" value="AWH89435.1"/>
    <property type="molecule type" value="Genomic_DNA"/>
</dbReference>
<protein>
    <submittedName>
        <fullName evidence="1">PAAR domain-containing protein</fullName>
    </submittedName>
</protein>
<dbReference type="RefSeq" id="WP_108901480.1">
    <property type="nucleotide sequence ID" value="NZ_CP029185.2"/>
</dbReference>
<dbReference type="KEGG" id="lpv:HYN51_13270"/>
<organism evidence="1 2">
    <name type="scientific">Limnobaculum parvum</name>
    <dbReference type="NCBI Taxonomy" id="2172103"/>
    <lineage>
        <taxon>Bacteria</taxon>
        <taxon>Pseudomonadati</taxon>
        <taxon>Pseudomonadota</taxon>
        <taxon>Gammaproteobacteria</taxon>
        <taxon>Enterobacterales</taxon>
        <taxon>Budviciaceae</taxon>
        <taxon>Limnobaculum</taxon>
    </lineage>
</organism>
<dbReference type="AlphaFoldDB" id="A0A2Y9U0G8"/>
<dbReference type="InterPro" id="IPR008727">
    <property type="entry name" value="PAAR_motif"/>
</dbReference>
<proteinExistence type="predicted"/>
<name>A0A2Y9U0G8_9GAMM</name>
<dbReference type="CDD" id="cd14744">
    <property type="entry name" value="PAAR_CT_2"/>
    <property type="match status" value="1"/>
</dbReference>
<dbReference type="Pfam" id="PF05488">
    <property type="entry name" value="PAAR_motif"/>
    <property type="match status" value="1"/>
</dbReference>
<sequence length="88" mass="8898">MAKGVIRLGDITSHGGEVISASSTITLYGKKVALVGDLISCPKDGHGVNAIIEGATSWYHNGKPVAVDGCLCACGCTLLSSLPEVNVG</sequence>
<evidence type="ECO:0000313" key="1">
    <source>
        <dbReference type="EMBL" id="AWH89435.1"/>
    </source>
</evidence>
<evidence type="ECO:0000313" key="2">
    <source>
        <dbReference type="Proteomes" id="UP000244908"/>
    </source>
</evidence>